<keyword evidence="13" id="KW-1185">Reference proteome</keyword>
<comment type="pathway">
    <text evidence="1 10">Purine metabolism; IMP biosynthesis via de novo pathway; IMP from 5-formamido-1-(5-phospho-D-ribosyl)imidazole-4-carboxamide: step 1/1.</text>
</comment>
<dbReference type="UniPathway" id="UPA00074">
    <property type="reaction ID" value="UER00133"/>
</dbReference>
<gene>
    <name evidence="10 12" type="primary">purH</name>
    <name evidence="12" type="ORF">BF93_14205</name>
</gene>
<dbReference type="HAMAP" id="MF_00139">
    <property type="entry name" value="PurH"/>
    <property type="match status" value="1"/>
</dbReference>
<evidence type="ECO:0000256" key="2">
    <source>
        <dbReference type="ARBA" id="ARBA00004954"/>
    </source>
</evidence>
<dbReference type="Pfam" id="PF01808">
    <property type="entry name" value="AICARFT_IMPCHas"/>
    <property type="match status" value="1"/>
</dbReference>
<keyword evidence="4 10" id="KW-0808">Transferase</keyword>
<dbReference type="GO" id="GO:0006189">
    <property type="term" value="P:'de novo' IMP biosynthetic process"/>
    <property type="evidence" value="ECO:0007669"/>
    <property type="project" value="UniProtKB-UniRule"/>
</dbReference>
<dbReference type="SMART" id="SM00851">
    <property type="entry name" value="MGS"/>
    <property type="match status" value="1"/>
</dbReference>
<keyword evidence="5 10" id="KW-0658">Purine biosynthesis</keyword>
<accession>Z9JW19</accession>
<dbReference type="FunFam" id="3.40.140.20:FF:000001">
    <property type="entry name" value="Bifunctional purine biosynthesis protein PurH"/>
    <property type="match status" value="1"/>
</dbReference>
<comment type="catalytic activity">
    <reaction evidence="9 10">
        <text>IMP + H2O = 5-formamido-1-(5-phospho-D-ribosyl)imidazole-4-carboxamide</text>
        <dbReference type="Rhea" id="RHEA:18445"/>
        <dbReference type="ChEBI" id="CHEBI:15377"/>
        <dbReference type="ChEBI" id="CHEBI:58053"/>
        <dbReference type="ChEBI" id="CHEBI:58467"/>
        <dbReference type="EC" id="3.5.4.10"/>
    </reaction>
</comment>
<dbReference type="PIRSF" id="PIRSF000414">
    <property type="entry name" value="AICARFT_IMPCHas"/>
    <property type="match status" value="1"/>
</dbReference>
<dbReference type="PANTHER" id="PTHR11692">
    <property type="entry name" value="BIFUNCTIONAL PURINE BIOSYNTHESIS PROTEIN PURH"/>
    <property type="match status" value="1"/>
</dbReference>
<evidence type="ECO:0000256" key="5">
    <source>
        <dbReference type="ARBA" id="ARBA00022755"/>
    </source>
</evidence>
<dbReference type="PANTHER" id="PTHR11692:SF0">
    <property type="entry name" value="BIFUNCTIONAL PURINE BIOSYNTHESIS PROTEIN ATIC"/>
    <property type="match status" value="1"/>
</dbReference>
<organism evidence="12 13">
    <name type="scientific">Brachybacterium phenoliresistens</name>
    <dbReference type="NCBI Taxonomy" id="396014"/>
    <lineage>
        <taxon>Bacteria</taxon>
        <taxon>Bacillati</taxon>
        <taxon>Actinomycetota</taxon>
        <taxon>Actinomycetes</taxon>
        <taxon>Micrococcales</taxon>
        <taxon>Dermabacteraceae</taxon>
        <taxon>Brachybacterium</taxon>
    </lineage>
</organism>
<dbReference type="Gene3D" id="3.40.140.20">
    <property type="match status" value="2"/>
</dbReference>
<dbReference type="SMART" id="SM00798">
    <property type="entry name" value="AICARFT_IMPCHas"/>
    <property type="match status" value="1"/>
</dbReference>
<evidence type="ECO:0000313" key="12">
    <source>
        <dbReference type="EMBL" id="EWS81977.1"/>
    </source>
</evidence>
<dbReference type="Proteomes" id="UP000023067">
    <property type="component" value="Unassembled WGS sequence"/>
</dbReference>
<comment type="domain">
    <text evidence="10">The IMP cyclohydrolase activity resides in the N-terminal region.</text>
</comment>
<evidence type="ECO:0000256" key="1">
    <source>
        <dbReference type="ARBA" id="ARBA00004844"/>
    </source>
</evidence>
<dbReference type="OrthoDB" id="9802065at2"/>
<comment type="similarity">
    <text evidence="3 10">Belongs to the PurH family.</text>
</comment>
<dbReference type="InterPro" id="IPR011607">
    <property type="entry name" value="MGS-like_dom"/>
</dbReference>
<evidence type="ECO:0000256" key="7">
    <source>
        <dbReference type="ARBA" id="ARBA00023268"/>
    </source>
</evidence>
<dbReference type="RefSeq" id="WP_051486606.1">
    <property type="nucleotide sequence ID" value="NZ_BAAAOW010000003.1"/>
</dbReference>
<comment type="caution">
    <text evidence="12">The sequence shown here is derived from an EMBL/GenBank/DDBJ whole genome shotgun (WGS) entry which is preliminary data.</text>
</comment>
<dbReference type="NCBIfam" id="TIGR00355">
    <property type="entry name" value="purH"/>
    <property type="match status" value="1"/>
</dbReference>
<dbReference type="SUPFAM" id="SSF52335">
    <property type="entry name" value="Methylglyoxal synthase-like"/>
    <property type="match status" value="1"/>
</dbReference>
<comment type="pathway">
    <text evidence="2 10">Purine metabolism; IMP biosynthesis via de novo pathway; 5-formamido-1-(5-phospho-D-ribosyl)imidazole-4-carboxamide from 5-amino-1-(5-phospho-D-ribosyl)imidazole-4-carboxamide (10-formyl THF route): step 1/1.</text>
</comment>
<evidence type="ECO:0000256" key="3">
    <source>
        <dbReference type="ARBA" id="ARBA00007667"/>
    </source>
</evidence>
<dbReference type="InterPro" id="IPR002695">
    <property type="entry name" value="PurH-like"/>
</dbReference>
<dbReference type="GO" id="GO:0004643">
    <property type="term" value="F:phosphoribosylaminoimidazolecarboxamide formyltransferase activity"/>
    <property type="evidence" value="ECO:0007669"/>
    <property type="project" value="UniProtKB-UniRule"/>
</dbReference>
<evidence type="ECO:0000259" key="11">
    <source>
        <dbReference type="PROSITE" id="PS51855"/>
    </source>
</evidence>
<dbReference type="EC" id="3.5.4.10" evidence="10"/>
<name>Z9JW19_9MICO</name>
<dbReference type="STRING" id="396014.BF93_14205"/>
<dbReference type="HOGENOM" id="CLU_016316_5_2_11"/>
<dbReference type="SUPFAM" id="SSF53927">
    <property type="entry name" value="Cytidine deaminase-like"/>
    <property type="match status" value="1"/>
</dbReference>
<dbReference type="InterPro" id="IPR016193">
    <property type="entry name" value="Cytidine_deaminase-like"/>
</dbReference>
<feature type="domain" description="MGS-like" evidence="11">
    <location>
        <begin position="1"/>
        <end position="149"/>
    </location>
</feature>
<evidence type="ECO:0000256" key="6">
    <source>
        <dbReference type="ARBA" id="ARBA00022801"/>
    </source>
</evidence>
<reference evidence="12 13" key="1">
    <citation type="submission" date="2014-02" db="EMBL/GenBank/DDBJ databases">
        <title>Genome sequence of Brachybacterium phenoliresistens strain W13A50.</title>
        <authorList>
            <person name="Wang X."/>
        </authorList>
    </citation>
    <scope>NUCLEOTIDE SEQUENCE [LARGE SCALE GENOMIC DNA]</scope>
    <source>
        <strain evidence="12 13">W13A50</strain>
    </source>
</reference>
<evidence type="ECO:0000313" key="13">
    <source>
        <dbReference type="Proteomes" id="UP000023067"/>
    </source>
</evidence>
<dbReference type="CDD" id="cd01421">
    <property type="entry name" value="IMPCH"/>
    <property type="match status" value="1"/>
</dbReference>
<keyword evidence="6 10" id="KW-0378">Hydrolase</keyword>
<dbReference type="FunFam" id="3.40.50.1380:FF:000001">
    <property type="entry name" value="Bifunctional purine biosynthesis protein PurH"/>
    <property type="match status" value="1"/>
</dbReference>
<dbReference type="InterPro" id="IPR036914">
    <property type="entry name" value="MGS-like_dom_sf"/>
</dbReference>
<dbReference type="GO" id="GO:0003937">
    <property type="term" value="F:IMP cyclohydrolase activity"/>
    <property type="evidence" value="ECO:0007669"/>
    <property type="project" value="UniProtKB-UniRule"/>
</dbReference>
<keyword evidence="7 10" id="KW-0511">Multifunctional enzyme</keyword>
<evidence type="ECO:0000256" key="9">
    <source>
        <dbReference type="ARBA" id="ARBA00050687"/>
    </source>
</evidence>
<dbReference type="InterPro" id="IPR024051">
    <property type="entry name" value="AICAR_Tfase_dup_dom_sf"/>
</dbReference>
<dbReference type="EMBL" id="JDYK01000004">
    <property type="protein sequence ID" value="EWS81977.1"/>
    <property type="molecule type" value="Genomic_DNA"/>
</dbReference>
<dbReference type="eggNOG" id="COG0138">
    <property type="taxonomic scope" value="Bacteria"/>
</dbReference>
<comment type="catalytic activity">
    <reaction evidence="8 10">
        <text>(6R)-10-formyltetrahydrofolate + 5-amino-1-(5-phospho-beta-D-ribosyl)imidazole-4-carboxamide = 5-formamido-1-(5-phospho-D-ribosyl)imidazole-4-carboxamide + (6S)-5,6,7,8-tetrahydrofolate</text>
        <dbReference type="Rhea" id="RHEA:22192"/>
        <dbReference type="ChEBI" id="CHEBI:57453"/>
        <dbReference type="ChEBI" id="CHEBI:58467"/>
        <dbReference type="ChEBI" id="CHEBI:58475"/>
        <dbReference type="ChEBI" id="CHEBI:195366"/>
        <dbReference type="EC" id="2.1.2.3"/>
    </reaction>
</comment>
<protein>
    <recommendedName>
        <fullName evidence="10">Bifunctional purine biosynthesis protein PurH</fullName>
    </recommendedName>
    <domain>
        <recommendedName>
            <fullName evidence="10">Phosphoribosylaminoimidazolecarboxamide formyltransferase</fullName>
            <ecNumber evidence="10">2.1.2.3</ecNumber>
        </recommendedName>
        <alternativeName>
            <fullName evidence="10">AICAR transformylase</fullName>
        </alternativeName>
    </domain>
    <domain>
        <recommendedName>
            <fullName evidence="10">IMP cyclohydrolase</fullName>
            <ecNumber evidence="10">3.5.4.10</ecNumber>
        </recommendedName>
        <alternativeName>
            <fullName evidence="10">ATIC</fullName>
        </alternativeName>
        <alternativeName>
            <fullName evidence="10">IMP synthase</fullName>
        </alternativeName>
        <alternativeName>
            <fullName evidence="10">Inosinicase</fullName>
        </alternativeName>
    </domain>
</protein>
<proteinExistence type="inferred from homology"/>
<dbReference type="GO" id="GO:0005829">
    <property type="term" value="C:cytosol"/>
    <property type="evidence" value="ECO:0007669"/>
    <property type="project" value="TreeGrafter"/>
</dbReference>
<dbReference type="PROSITE" id="PS51855">
    <property type="entry name" value="MGS"/>
    <property type="match status" value="1"/>
</dbReference>
<dbReference type="EC" id="2.1.2.3" evidence="10"/>
<dbReference type="AlphaFoldDB" id="Z9JW19"/>
<dbReference type="NCBIfam" id="NF002049">
    <property type="entry name" value="PRK00881.1"/>
    <property type="match status" value="1"/>
</dbReference>
<evidence type="ECO:0000256" key="4">
    <source>
        <dbReference type="ARBA" id="ARBA00022679"/>
    </source>
</evidence>
<evidence type="ECO:0000256" key="8">
    <source>
        <dbReference type="ARBA" id="ARBA00050488"/>
    </source>
</evidence>
<evidence type="ECO:0000256" key="10">
    <source>
        <dbReference type="HAMAP-Rule" id="MF_00139"/>
    </source>
</evidence>
<dbReference type="Gene3D" id="3.40.50.1380">
    <property type="entry name" value="Methylglyoxal synthase-like domain"/>
    <property type="match status" value="1"/>
</dbReference>
<dbReference type="Pfam" id="PF02142">
    <property type="entry name" value="MGS"/>
    <property type="match status" value="1"/>
</dbReference>
<sequence>MTDKQPIRRALVSVYDKTGLPELARALADAGVEIVSTGSTAATIREQGIDVVDVAAVTGFPEMLDGRVKTLHPKVHGGILADRRLEDHVAQLEQHGIAPFDLVVVNLYPFEETVAAGGTFAEIIEKIDIGGPSMVRGAAKNFASVAVVVDPEDYRTAAEAVVAGGFSLDERQELAAVAFTRTAEYDSAISDWMLEQLQELDLPVADAEDQDEEDLDPETYILDMSDEDAESVGLRSLRYGENPHQRARVAVSDEDEPGIAGAEQLGGKAMSYNNYVDADAAVRAAYDHELPCVAVIKHNNPCGIAVAPEGEDIALAHARAHGTDPVSAYGGVIATNRTVTLAMAQQVKPVFTEVILAPGYEDEALELLRSKKNLRILRLQGAYRRPVEVREIWGGSLIQDADAIDAEGDEPGAWTLAAGEAADEATLVDLAFAWRAVRAVKSNAILLAKDGAAVGIGMGQVNRLDSCRLAVSRANSLGEHAEGEEAPERARGAVAASDAFFPFADGAQILIDAGVRAIVQPGGSIRDEEVIEACRAAGVTLYLTGTRHFAH</sequence>
<dbReference type="PATRIC" id="fig|396014.3.peg.1192"/>